<dbReference type="HOGENOM" id="CLU_3181345_0_0_7"/>
<accession>A7HZJ3</accession>
<reference evidence="2" key="1">
    <citation type="submission" date="2007-07" db="EMBL/GenBank/DDBJ databases">
        <title>Complete genome sequence of Campylobacter hominis ATCC BAA-381, a commensal isolated from the human gastrointestinal tract.</title>
        <authorList>
            <person name="Fouts D.E."/>
            <person name="Mongodin E.F."/>
            <person name="Puiu D."/>
            <person name="Sebastian Y."/>
            <person name="Miller W.G."/>
            <person name="Mandrell R.E."/>
            <person name="Nelson K.E."/>
        </authorList>
    </citation>
    <scope>NUCLEOTIDE SEQUENCE [LARGE SCALE GENOMIC DNA]</scope>
    <source>
        <strain evidence="2">ATCC BAA-381 / LMG 19568 / NCTC 13146 / CH001A</strain>
    </source>
</reference>
<evidence type="ECO:0000313" key="1">
    <source>
        <dbReference type="EMBL" id="ABS52467.1"/>
    </source>
</evidence>
<dbReference type="Proteomes" id="UP000002407">
    <property type="component" value="Chromosome"/>
</dbReference>
<evidence type="ECO:0000313" key="2">
    <source>
        <dbReference type="Proteomes" id="UP000002407"/>
    </source>
</evidence>
<sequence length="46" mass="5782">MFSLYSNNWKAYNGLVDYRIKEYFRVKFYKNEFEICKNYISGIDYF</sequence>
<organism evidence="1 2">
    <name type="scientific">Campylobacter hominis (strain ATCC BAA-381 / DSM 21671 / CCUG 45161 / LMG 19568 / NCTC 13146 / CH001A)</name>
    <dbReference type="NCBI Taxonomy" id="360107"/>
    <lineage>
        <taxon>Bacteria</taxon>
        <taxon>Pseudomonadati</taxon>
        <taxon>Campylobacterota</taxon>
        <taxon>Epsilonproteobacteria</taxon>
        <taxon>Campylobacterales</taxon>
        <taxon>Campylobacteraceae</taxon>
        <taxon>Campylobacter</taxon>
    </lineage>
</organism>
<dbReference type="AlphaFoldDB" id="A7HZJ3"/>
<dbReference type="EMBL" id="CP000776">
    <property type="protein sequence ID" value="ABS52467.1"/>
    <property type="molecule type" value="Genomic_DNA"/>
</dbReference>
<gene>
    <name evidence="1" type="ordered locus">CHAB381_0068</name>
</gene>
<dbReference type="KEGG" id="cha:CHAB381_0068"/>
<name>A7HZJ3_CAMHC</name>
<protein>
    <submittedName>
        <fullName evidence="1">Transposase</fullName>
    </submittedName>
</protein>
<keyword evidence="2" id="KW-1185">Reference proteome</keyword>
<proteinExistence type="predicted"/>